<dbReference type="PANTHER" id="PTHR34580">
    <property type="match status" value="1"/>
</dbReference>
<dbReference type="InterPro" id="IPR057727">
    <property type="entry name" value="WCX_dom"/>
</dbReference>
<dbReference type="EMBL" id="JAKZBV010000001">
    <property type="protein sequence ID" value="MCH6470377.1"/>
    <property type="molecule type" value="Genomic_DNA"/>
</dbReference>
<dbReference type="Pfam" id="PF13280">
    <property type="entry name" value="WYL"/>
    <property type="match status" value="2"/>
</dbReference>
<sequence>MSQKKTERLLNLLIALLHTERGISRDRLLRDVYEWAPGAGRDRETVERQFERDKADLRALGAEISERQGYEREDSSATTSLYRIDPRLFRLPELEFTPQEQSLLALAGLACQGALAAAPARAALRRLEAAGALPDSPPSLVQPRVRIADPRYAILADAASRQAEIRFQYYATSTGREEERRVQPWGLGQRYGQWYLVGFDMARNAARVFRLSRIRGRILAGADGSFEPAPPGMVHEQLEELMAIPVQRARLRVAEGRALELRMAWTPLPAPDAPEGWDVGEYPYQDLSVAADYLAGFGDALIVEAPRELADAVVRRLEGALSALGTQGASPVAPAPTARRTMTSDERLSRIVDLVPFLMQGPVRVDEAAARYGVTPRVLLQELTALEFSGPTDLGGWQDFIEVQVRDGVVSLANAPELARPRRLSIEEALSLQLGLQTLLPMASVDEQPAIRSLAEKVSAATLKGMGSIPEIDLKTEPQRNAELLPELRAAVAEGRTLRLDYLNPTKDERTQRLVNPLGLRSDGDRWYVDAYCHRVEERRVFRVDRIVSLEPSAPIPLPADFEAPTQQPMFEPRDTDIEATLRLAPEALWVEHEYAAEDGLDLEDGSRRVRMRVSSLDWLPRFLAQFGGSVALEGPEEAVEGSRAWLTRALQTALSR</sequence>
<dbReference type="InterPro" id="IPR043839">
    <property type="entry name" value="PafC_HTH"/>
</dbReference>
<organism evidence="4 5">
    <name type="scientific">Sinomonas terrae</name>
    <dbReference type="NCBI Taxonomy" id="2908838"/>
    <lineage>
        <taxon>Bacteria</taxon>
        <taxon>Bacillati</taxon>
        <taxon>Actinomycetota</taxon>
        <taxon>Actinomycetes</taxon>
        <taxon>Micrococcales</taxon>
        <taxon>Micrococcaceae</taxon>
        <taxon>Sinomonas</taxon>
    </lineage>
</organism>
<gene>
    <name evidence="4" type="ORF">L0M17_10365</name>
</gene>
<dbReference type="Pfam" id="PF19187">
    <property type="entry name" value="HTH_PafC"/>
    <property type="match status" value="1"/>
</dbReference>
<dbReference type="PANTHER" id="PTHR34580:SF1">
    <property type="entry name" value="PROTEIN PAFC"/>
    <property type="match status" value="1"/>
</dbReference>
<feature type="domain" description="PafC HTH" evidence="2">
    <location>
        <begin position="346"/>
        <end position="459"/>
    </location>
</feature>
<dbReference type="InterPro" id="IPR051534">
    <property type="entry name" value="CBASS_pafABC_assoc_protein"/>
</dbReference>
<dbReference type="PROSITE" id="PS52050">
    <property type="entry name" value="WYL"/>
    <property type="match status" value="2"/>
</dbReference>
<dbReference type="InterPro" id="IPR026881">
    <property type="entry name" value="WYL_dom"/>
</dbReference>
<protein>
    <submittedName>
        <fullName evidence="4">WYL domain-containing protein</fullName>
    </submittedName>
</protein>
<reference evidence="4 5" key="1">
    <citation type="submission" date="2022-03" db="EMBL/GenBank/DDBJ databases">
        <title>Sinomonas sp. isolated from a soil.</title>
        <authorList>
            <person name="Han J."/>
            <person name="Kim D.-U."/>
        </authorList>
    </citation>
    <scope>NUCLEOTIDE SEQUENCE [LARGE SCALE GENOMIC DNA]</scope>
    <source>
        <strain evidence="4 5">5-5</strain>
    </source>
</reference>
<comment type="caution">
    <text evidence="4">The sequence shown here is derived from an EMBL/GenBank/DDBJ whole genome shotgun (WGS) entry which is preliminary data.</text>
</comment>
<evidence type="ECO:0000259" key="2">
    <source>
        <dbReference type="Pfam" id="PF19187"/>
    </source>
</evidence>
<accession>A0ABS9U0Z9</accession>
<proteinExistence type="predicted"/>
<dbReference type="RefSeq" id="WP_241053888.1">
    <property type="nucleotide sequence ID" value="NZ_JAKZBV010000001.1"/>
</dbReference>
<dbReference type="Pfam" id="PF25583">
    <property type="entry name" value="WCX"/>
    <property type="match status" value="2"/>
</dbReference>
<evidence type="ECO:0000313" key="4">
    <source>
        <dbReference type="EMBL" id="MCH6470377.1"/>
    </source>
</evidence>
<evidence type="ECO:0000259" key="1">
    <source>
        <dbReference type="Pfam" id="PF13280"/>
    </source>
</evidence>
<feature type="domain" description="WCX" evidence="3">
    <location>
        <begin position="246"/>
        <end position="321"/>
    </location>
</feature>
<evidence type="ECO:0000313" key="5">
    <source>
        <dbReference type="Proteomes" id="UP001202922"/>
    </source>
</evidence>
<evidence type="ECO:0000259" key="3">
    <source>
        <dbReference type="Pfam" id="PF25583"/>
    </source>
</evidence>
<name>A0ABS9U0Z9_9MICC</name>
<feature type="domain" description="WYL" evidence="1">
    <location>
        <begin position="153"/>
        <end position="215"/>
    </location>
</feature>
<dbReference type="Proteomes" id="UP001202922">
    <property type="component" value="Unassembled WGS sequence"/>
</dbReference>
<feature type="domain" description="WYL" evidence="1">
    <location>
        <begin position="483"/>
        <end position="551"/>
    </location>
</feature>
<feature type="domain" description="WCX" evidence="3">
    <location>
        <begin position="577"/>
        <end position="651"/>
    </location>
</feature>
<keyword evidence="5" id="KW-1185">Reference proteome</keyword>